<evidence type="ECO:0000313" key="2">
    <source>
        <dbReference type="EMBL" id="OWT43537.1"/>
    </source>
</evidence>
<dbReference type="RefSeq" id="XP_022285952.1">
    <property type="nucleotide sequence ID" value="XM_022430304.1"/>
</dbReference>
<reference evidence="2 3" key="1">
    <citation type="journal article" date="2016" name="PLoS Pathog.">
        <title>Biosynthesis of antibiotic leucinostatins in bio-control fungus Purpureocillium lilacinum and their inhibition on phytophthora revealed by genome mining.</title>
        <authorList>
            <person name="Wang G."/>
            <person name="Liu Z."/>
            <person name="Lin R."/>
            <person name="Li E."/>
            <person name="Mao Z."/>
            <person name="Ling J."/>
            <person name="Yang Y."/>
            <person name="Yin W.B."/>
            <person name="Xie B."/>
        </authorList>
    </citation>
    <scope>NUCLEOTIDE SEQUENCE [LARGE SCALE GENOMIC DNA]</scope>
    <source>
        <strain evidence="2">170</strain>
    </source>
</reference>
<accession>A0A219AS01</accession>
<organism evidence="2 3">
    <name type="scientific">Pochonia chlamydosporia 170</name>
    <dbReference type="NCBI Taxonomy" id="1380566"/>
    <lineage>
        <taxon>Eukaryota</taxon>
        <taxon>Fungi</taxon>
        <taxon>Dikarya</taxon>
        <taxon>Ascomycota</taxon>
        <taxon>Pezizomycotina</taxon>
        <taxon>Sordariomycetes</taxon>
        <taxon>Hypocreomycetidae</taxon>
        <taxon>Hypocreales</taxon>
        <taxon>Clavicipitaceae</taxon>
        <taxon>Pochonia</taxon>
    </lineage>
</organism>
<name>A0A219AS01_METCM</name>
<feature type="region of interest" description="Disordered" evidence="1">
    <location>
        <begin position="1"/>
        <end position="28"/>
    </location>
</feature>
<evidence type="ECO:0000256" key="1">
    <source>
        <dbReference type="SAM" id="MobiDB-lite"/>
    </source>
</evidence>
<dbReference type="GeneID" id="33937423"/>
<comment type="caution">
    <text evidence="2">The sequence shown here is derived from an EMBL/GenBank/DDBJ whole genome shotgun (WGS) entry which is preliminary data.</text>
</comment>
<keyword evidence="3" id="KW-1185">Reference proteome</keyword>
<dbReference type="AlphaFoldDB" id="A0A219AS01"/>
<feature type="compositionally biased region" description="Basic residues" evidence="1">
    <location>
        <begin position="9"/>
        <end position="18"/>
    </location>
</feature>
<gene>
    <name evidence="2" type="ORF">VFPPC_18736</name>
</gene>
<protein>
    <submittedName>
        <fullName evidence="2">Uncharacterized protein</fullName>
    </submittedName>
</protein>
<dbReference type="EMBL" id="LSBJ02000001">
    <property type="protein sequence ID" value="OWT43537.1"/>
    <property type="molecule type" value="Genomic_DNA"/>
</dbReference>
<proteinExistence type="predicted"/>
<evidence type="ECO:0000313" key="3">
    <source>
        <dbReference type="Proteomes" id="UP000078397"/>
    </source>
</evidence>
<sequence length="104" mass="11667">MSVSESTTRHRWKPHLHPFKLQQQQRPPMLPMRSYCTAEIIHLSHALDDSLQPLPPLSSADYQLGTLSCGVPRRQTLRPGVPTLPPAERDKLGAAYAQWTGCVN</sequence>
<dbReference type="KEGG" id="pchm:VFPPC_18736"/>
<dbReference type="Proteomes" id="UP000078397">
    <property type="component" value="Unassembled WGS sequence"/>
</dbReference>